<feature type="repeat" description="TPR" evidence="1">
    <location>
        <begin position="331"/>
        <end position="364"/>
    </location>
</feature>
<dbReference type="PANTHER" id="PTHR12558">
    <property type="entry name" value="CELL DIVISION CYCLE 16,23,27"/>
    <property type="match status" value="1"/>
</dbReference>
<comment type="caution">
    <text evidence="2">The sequence shown here is derived from an EMBL/GenBank/DDBJ whole genome shotgun (WGS) entry which is preliminary data.</text>
</comment>
<gene>
    <name evidence="2" type="ORF">IAC76_05955</name>
</gene>
<dbReference type="PROSITE" id="PS50005">
    <property type="entry name" value="TPR"/>
    <property type="match status" value="2"/>
</dbReference>
<dbReference type="EMBL" id="JADIND010000125">
    <property type="protein sequence ID" value="MBO8430914.1"/>
    <property type="molecule type" value="Genomic_DNA"/>
</dbReference>
<proteinExistence type="predicted"/>
<name>A0A9D9DNE5_9BACT</name>
<dbReference type="SUPFAM" id="SSF48452">
    <property type="entry name" value="TPR-like"/>
    <property type="match status" value="3"/>
</dbReference>
<evidence type="ECO:0000313" key="3">
    <source>
        <dbReference type="Proteomes" id="UP000823632"/>
    </source>
</evidence>
<sequence>MSIALAEQYEENGEYEKALDEYKKSYESNSKDLSLLERLGSLSVMLDKKDDAELYYNKMLELDATNVMAYEQLMDIYVTTDKFKYYIYRGNLHSVSHQYEHAINDYKKALNFCHENHEAQVTTRFVLGTLFEQTGNTTKAIDEYLKILDIDHTQPEVYIRLANMYLTEDVPGSAIETLERAINDGCENDTIREQLSRIYLRNNQPEKAKETTKDELFKIKCMIIAGERDEAFKELSKVEAKYKDNPELYALKAQYYYEEKDYDKALENVLEYNKRQPNTPVGFQMSALIYEGKKDDYNAALNWGKYNLSRGNKDVAINEFLNAYQLKDDDANLLQTLATLLESTGEKHHAMEFYEKLQKLEPANRTALQKLADYRESIGDYRTQADYLEQLLETDKRNLNLIKQLGQLQEKLKNKPEAVKYYKRYLEIAQQGADFDKIQAKLAKLENTEMVQEEGLIDKIMRFFNKD</sequence>
<reference evidence="2" key="2">
    <citation type="journal article" date="2021" name="PeerJ">
        <title>Extensive microbial diversity within the chicken gut microbiome revealed by metagenomics and culture.</title>
        <authorList>
            <person name="Gilroy R."/>
            <person name="Ravi A."/>
            <person name="Getino M."/>
            <person name="Pursley I."/>
            <person name="Horton D.L."/>
            <person name="Alikhan N.F."/>
            <person name="Baker D."/>
            <person name="Gharbi K."/>
            <person name="Hall N."/>
            <person name="Watson M."/>
            <person name="Adriaenssens E.M."/>
            <person name="Foster-Nyarko E."/>
            <person name="Jarju S."/>
            <person name="Secka A."/>
            <person name="Antonio M."/>
            <person name="Oren A."/>
            <person name="Chaudhuri R.R."/>
            <person name="La Ragione R."/>
            <person name="Hildebrand F."/>
            <person name="Pallen M.J."/>
        </authorList>
    </citation>
    <scope>NUCLEOTIDE SEQUENCE</scope>
    <source>
        <strain evidence="2">10192</strain>
    </source>
</reference>
<dbReference type="Pfam" id="PF13181">
    <property type="entry name" value="TPR_8"/>
    <property type="match status" value="2"/>
</dbReference>
<dbReference type="SMART" id="SM00028">
    <property type="entry name" value="TPR"/>
    <property type="match status" value="7"/>
</dbReference>
<organism evidence="2 3">
    <name type="scientific">Candidatus Scatousia excrementipullorum</name>
    <dbReference type="NCBI Taxonomy" id="2840936"/>
    <lineage>
        <taxon>Bacteria</taxon>
        <taxon>Candidatus Scatousia</taxon>
    </lineage>
</organism>
<reference evidence="2" key="1">
    <citation type="submission" date="2020-10" db="EMBL/GenBank/DDBJ databases">
        <authorList>
            <person name="Gilroy R."/>
        </authorList>
    </citation>
    <scope>NUCLEOTIDE SEQUENCE</scope>
    <source>
        <strain evidence="2">10192</strain>
    </source>
</reference>
<accession>A0A9D9DNE5</accession>
<evidence type="ECO:0008006" key="4">
    <source>
        <dbReference type="Google" id="ProtNLM"/>
    </source>
</evidence>
<dbReference type="AlphaFoldDB" id="A0A9D9DNE5"/>
<keyword evidence="1" id="KW-0802">TPR repeat</keyword>
<evidence type="ECO:0000313" key="2">
    <source>
        <dbReference type="EMBL" id="MBO8430914.1"/>
    </source>
</evidence>
<dbReference type="InterPro" id="IPR011990">
    <property type="entry name" value="TPR-like_helical_dom_sf"/>
</dbReference>
<dbReference type="Proteomes" id="UP000823632">
    <property type="component" value="Unassembled WGS sequence"/>
</dbReference>
<dbReference type="PANTHER" id="PTHR12558:SF13">
    <property type="entry name" value="CELL DIVISION CYCLE PROTEIN 27 HOMOLOG"/>
    <property type="match status" value="1"/>
</dbReference>
<evidence type="ECO:0000256" key="1">
    <source>
        <dbReference type="PROSITE-ProRule" id="PRU00339"/>
    </source>
</evidence>
<dbReference type="Gene3D" id="1.25.40.10">
    <property type="entry name" value="Tetratricopeptide repeat domain"/>
    <property type="match status" value="5"/>
</dbReference>
<dbReference type="InterPro" id="IPR019734">
    <property type="entry name" value="TPR_rpt"/>
</dbReference>
<feature type="repeat" description="TPR" evidence="1">
    <location>
        <begin position="121"/>
        <end position="154"/>
    </location>
</feature>
<protein>
    <recommendedName>
        <fullName evidence="4">Tetratricopeptide repeat protein</fullName>
    </recommendedName>
</protein>